<organism evidence="3">
    <name type="scientific">Octopus bimaculoides</name>
    <name type="common">California two-spotted octopus</name>
    <dbReference type="NCBI Taxonomy" id="37653"/>
    <lineage>
        <taxon>Eukaryota</taxon>
        <taxon>Metazoa</taxon>
        <taxon>Spiralia</taxon>
        <taxon>Lophotrochozoa</taxon>
        <taxon>Mollusca</taxon>
        <taxon>Cephalopoda</taxon>
        <taxon>Coleoidea</taxon>
        <taxon>Octopodiformes</taxon>
        <taxon>Octopoda</taxon>
        <taxon>Incirrata</taxon>
        <taxon>Octopodidae</taxon>
        <taxon>Octopus</taxon>
    </lineage>
</organism>
<dbReference type="InterPro" id="IPR002557">
    <property type="entry name" value="Chitin-bd_dom"/>
</dbReference>
<name>A0A0L8H3S3_OCTBM</name>
<dbReference type="Gene3D" id="2.170.140.10">
    <property type="entry name" value="Chitin binding domain"/>
    <property type="match status" value="2"/>
</dbReference>
<keyword evidence="1" id="KW-0732">Signal</keyword>
<sequence length="154" mass="17646">MKFHVAVAVLLIAVSAVYCKNIMTLCKQVQTRIGANYVRSPKNCSEFYFCNPLYPQPLSCGKYTVFSQSQQVCVWKHSQYDDCNRHIYGGRFNDPLCKPYLSGCNRDPQDCHRFIPCYNGTSYPSMACQSGLFFNVQLQRCTGQSQANCRKLFF</sequence>
<dbReference type="EMBL" id="KQ419337">
    <property type="protein sequence ID" value="KOF83928.1"/>
    <property type="molecule type" value="Genomic_DNA"/>
</dbReference>
<feature type="signal peptide" evidence="1">
    <location>
        <begin position="1"/>
        <end position="19"/>
    </location>
</feature>
<accession>A0A0L8H3S3</accession>
<dbReference type="GO" id="GO:0008061">
    <property type="term" value="F:chitin binding"/>
    <property type="evidence" value="ECO:0007669"/>
    <property type="project" value="InterPro"/>
</dbReference>
<dbReference type="PROSITE" id="PS50940">
    <property type="entry name" value="CHIT_BIND_II"/>
    <property type="match status" value="2"/>
</dbReference>
<feature type="chain" id="PRO_5005583454" description="Chitin-binding type-2 domain-containing protein" evidence="1">
    <location>
        <begin position="20"/>
        <end position="154"/>
    </location>
</feature>
<protein>
    <recommendedName>
        <fullName evidence="2">Chitin-binding type-2 domain-containing protein</fullName>
    </recommendedName>
</protein>
<dbReference type="InterPro" id="IPR036508">
    <property type="entry name" value="Chitin-bd_dom_sf"/>
</dbReference>
<proteinExistence type="predicted"/>
<evidence type="ECO:0000313" key="3">
    <source>
        <dbReference type="EMBL" id="KOF83928.1"/>
    </source>
</evidence>
<dbReference type="Pfam" id="PF01607">
    <property type="entry name" value="CBM_14"/>
    <property type="match status" value="2"/>
</dbReference>
<dbReference type="GO" id="GO:0005576">
    <property type="term" value="C:extracellular region"/>
    <property type="evidence" value="ECO:0007669"/>
    <property type="project" value="InterPro"/>
</dbReference>
<feature type="domain" description="Chitin-binding type-2" evidence="2">
    <location>
        <begin position="23"/>
        <end position="85"/>
    </location>
</feature>
<dbReference type="SUPFAM" id="SSF57625">
    <property type="entry name" value="Invertebrate chitin-binding proteins"/>
    <property type="match status" value="2"/>
</dbReference>
<evidence type="ECO:0000259" key="2">
    <source>
        <dbReference type="PROSITE" id="PS50940"/>
    </source>
</evidence>
<dbReference type="OrthoDB" id="6407093at2759"/>
<reference evidence="3" key="1">
    <citation type="submission" date="2015-07" db="EMBL/GenBank/DDBJ databases">
        <title>MeaNS - Measles Nucleotide Surveillance Program.</title>
        <authorList>
            <person name="Tran T."/>
            <person name="Druce J."/>
        </authorList>
    </citation>
    <scope>NUCLEOTIDE SEQUENCE</scope>
    <source>
        <strain evidence="3">UCB-OBI-ISO-001</strain>
        <tissue evidence="3">Gonad</tissue>
    </source>
</reference>
<gene>
    <name evidence="3" type="ORF">OCBIM_22023004mg</name>
</gene>
<dbReference type="AlphaFoldDB" id="A0A0L8H3S3"/>
<feature type="domain" description="Chitin-binding type-2" evidence="2">
    <location>
        <begin position="94"/>
        <end position="151"/>
    </location>
</feature>
<evidence type="ECO:0000256" key="1">
    <source>
        <dbReference type="SAM" id="SignalP"/>
    </source>
</evidence>
<dbReference type="SMART" id="SM00494">
    <property type="entry name" value="ChtBD2"/>
    <property type="match status" value="2"/>
</dbReference>